<feature type="transmembrane region" description="Helical" evidence="1">
    <location>
        <begin position="20"/>
        <end position="40"/>
    </location>
</feature>
<sequence>MNAKRADSSQAWYREPWPWLLMLGPAIVVVAGVTTAYLAVVSSDGLVEDDYYKQGLTVNLRTARDQRAAELGIDAELLVGGEGDRMRALLRGKEGLRLPEALTLSIIHPTRPGFDQRVALRSEGAGVYIGMVRPFTGRWHVTLEDDRKEWRLVGDWVTGKQSALRLTAASVAAAQEKSDYQRR</sequence>
<evidence type="ECO:0000256" key="1">
    <source>
        <dbReference type="SAM" id="Phobius"/>
    </source>
</evidence>
<dbReference type="Pfam" id="PF05751">
    <property type="entry name" value="FixH"/>
    <property type="match status" value="1"/>
</dbReference>
<dbReference type="InterPro" id="IPR008620">
    <property type="entry name" value="FixH"/>
</dbReference>
<evidence type="ECO:0000313" key="2">
    <source>
        <dbReference type="EMBL" id="MBK7954755.1"/>
    </source>
</evidence>
<keyword evidence="1" id="KW-0472">Membrane</keyword>
<keyword evidence="1" id="KW-1133">Transmembrane helix</keyword>
<gene>
    <name evidence="2" type="ORF">IPK02_12805</name>
</gene>
<proteinExistence type="predicted"/>
<name>A0A935TIG1_9PROT</name>
<reference evidence="2 3" key="1">
    <citation type="submission" date="2020-10" db="EMBL/GenBank/DDBJ databases">
        <title>Connecting structure to function with the recovery of over 1000 high-quality activated sludge metagenome-assembled genomes encoding full-length rRNA genes using long-read sequencing.</title>
        <authorList>
            <person name="Singleton C.M."/>
            <person name="Petriglieri F."/>
            <person name="Kristensen J.M."/>
            <person name="Kirkegaard R.H."/>
            <person name="Michaelsen T.Y."/>
            <person name="Andersen M.H."/>
            <person name="Karst S.M."/>
            <person name="Dueholm M.S."/>
            <person name="Nielsen P.H."/>
            <person name="Albertsen M."/>
        </authorList>
    </citation>
    <scope>NUCLEOTIDE SEQUENCE [LARGE SCALE GENOMIC DNA]</scope>
    <source>
        <strain evidence="2">Fred_18-Q3-R57-64_BAT3C.720</strain>
    </source>
</reference>
<dbReference type="Proteomes" id="UP000706151">
    <property type="component" value="Unassembled WGS sequence"/>
</dbReference>
<organism evidence="2 3">
    <name type="scientific">Candidatus Accumulibacter affinis</name>
    <dbReference type="NCBI Taxonomy" id="2954384"/>
    <lineage>
        <taxon>Bacteria</taxon>
        <taxon>Pseudomonadati</taxon>
        <taxon>Pseudomonadota</taxon>
        <taxon>Betaproteobacteria</taxon>
        <taxon>Candidatus Accumulibacter</taxon>
    </lineage>
</organism>
<dbReference type="AlphaFoldDB" id="A0A935TIG1"/>
<protein>
    <submittedName>
        <fullName evidence="2">FixH family protein</fullName>
    </submittedName>
</protein>
<keyword evidence="1" id="KW-0812">Transmembrane</keyword>
<accession>A0A935TIG1</accession>
<evidence type="ECO:0000313" key="3">
    <source>
        <dbReference type="Proteomes" id="UP000706151"/>
    </source>
</evidence>
<comment type="caution">
    <text evidence="2">The sequence shown here is derived from an EMBL/GenBank/DDBJ whole genome shotgun (WGS) entry which is preliminary data.</text>
</comment>
<dbReference type="EMBL" id="JADJOT010000009">
    <property type="protein sequence ID" value="MBK7954755.1"/>
    <property type="molecule type" value="Genomic_DNA"/>
</dbReference>